<dbReference type="PRINTS" id="PR00032">
    <property type="entry name" value="HTHARAC"/>
</dbReference>
<keyword evidence="6" id="KW-1185">Reference proteome</keyword>
<feature type="domain" description="HTH araC/xylS-type" evidence="4">
    <location>
        <begin position="8"/>
        <end position="107"/>
    </location>
</feature>
<dbReference type="Pfam" id="PF12833">
    <property type="entry name" value="HTH_18"/>
    <property type="match status" value="1"/>
</dbReference>
<evidence type="ECO:0000259" key="4">
    <source>
        <dbReference type="PROSITE" id="PS01124"/>
    </source>
</evidence>
<dbReference type="KEGG" id="lri:NCTC12151_00784"/>
<dbReference type="PANTHER" id="PTHR47504:SF5">
    <property type="entry name" value="RIGHT ORIGIN-BINDING PROTEIN"/>
    <property type="match status" value="1"/>
</dbReference>
<evidence type="ECO:0000256" key="2">
    <source>
        <dbReference type="ARBA" id="ARBA00023125"/>
    </source>
</evidence>
<dbReference type="InterPro" id="IPR018060">
    <property type="entry name" value="HTH_AraC"/>
</dbReference>
<dbReference type="InterPro" id="IPR009057">
    <property type="entry name" value="Homeodomain-like_sf"/>
</dbReference>
<dbReference type="PROSITE" id="PS01124">
    <property type="entry name" value="HTH_ARAC_FAMILY_2"/>
    <property type="match status" value="1"/>
</dbReference>
<dbReference type="GO" id="GO:0043565">
    <property type="term" value="F:sequence-specific DNA binding"/>
    <property type="evidence" value="ECO:0007669"/>
    <property type="project" value="InterPro"/>
</dbReference>
<dbReference type="Gene3D" id="1.10.10.60">
    <property type="entry name" value="Homeodomain-like"/>
    <property type="match status" value="2"/>
</dbReference>
<organism evidence="5 6">
    <name type="scientific">Leminorella richardii</name>
    <dbReference type="NCBI Taxonomy" id="158841"/>
    <lineage>
        <taxon>Bacteria</taxon>
        <taxon>Pseudomonadati</taxon>
        <taxon>Pseudomonadota</taxon>
        <taxon>Gammaproteobacteria</taxon>
        <taxon>Enterobacterales</taxon>
        <taxon>Budviciaceae</taxon>
        <taxon>Leminorella</taxon>
    </lineage>
</organism>
<dbReference type="AlphaFoldDB" id="A0A2X4U9S0"/>
<proteinExistence type="predicted"/>
<dbReference type="InterPro" id="IPR050959">
    <property type="entry name" value="MarA-like"/>
</dbReference>
<dbReference type="OrthoDB" id="282744at2"/>
<name>A0A2X4U9S0_9GAMM</name>
<dbReference type="Proteomes" id="UP000249005">
    <property type="component" value="Chromosome 1"/>
</dbReference>
<accession>A0A2X4U9S0</accession>
<keyword evidence="2" id="KW-0238">DNA-binding</keyword>
<dbReference type="SUPFAM" id="SSF46689">
    <property type="entry name" value="Homeodomain-like"/>
    <property type="match status" value="2"/>
</dbReference>
<evidence type="ECO:0000313" key="5">
    <source>
        <dbReference type="EMBL" id="SQI36567.1"/>
    </source>
</evidence>
<reference evidence="5 6" key="1">
    <citation type="submission" date="2018-06" db="EMBL/GenBank/DDBJ databases">
        <authorList>
            <consortium name="Pathogen Informatics"/>
            <person name="Doyle S."/>
        </authorList>
    </citation>
    <scope>NUCLEOTIDE SEQUENCE [LARGE SCALE GENOMIC DNA]</scope>
    <source>
        <strain evidence="5 6">NCTC12151</strain>
    </source>
</reference>
<evidence type="ECO:0000256" key="3">
    <source>
        <dbReference type="ARBA" id="ARBA00023163"/>
    </source>
</evidence>
<sequence>MRKKAFIASLLAWIEQNLNREIAIQEIVNKSGYSRWYLQRLFKQETGYSLRHYILLRRLTMSATTLCEGNSVSITDISERYYFSSPQYFCRTFRKQFGYTPSQYRQLNAVQRQNIPGLKTVPVLSSGALFIR</sequence>
<evidence type="ECO:0000313" key="6">
    <source>
        <dbReference type="Proteomes" id="UP000249005"/>
    </source>
</evidence>
<dbReference type="EMBL" id="LS483470">
    <property type="protein sequence ID" value="SQI36567.1"/>
    <property type="molecule type" value="Genomic_DNA"/>
</dbReference>
<dbReference type="SMART" id="SM00342">
    <property type="entry name" value="HTH_ARAC"/>
    <property type="match status" value="1"/>
</dbReference>
<keyword evidence="1" id="KW-0805">Transcription regulation</keyword>
<gene>
    <name evidence="5" type="primary">marA</name>
    <name evidence="5" type="ORF">NCTC12151_00784</name>
</gene>
<protein>
    <submittedName>
        <fullName evidence="5">Multiple antibiotic resistance protein marA</fullName>
    </submittedName>
</protein>
<evidence type="ECO:0000256" key="1">
    <source>
        <dbReference type="ARBA" id="ARBA00023015"/>
    </source>
</evidence>
<dbReference type="PANTHER" id="PTHR47504">
    <property type="entry name" value="RIGHT ORIGIN-BINDING PROTEIN"/>
    <property type="match status" value="1"/>
</dbReference>
<keyword evidence="3" id="KW-0804">Transcription</keyword>
<dbReference type="RefSeq" id="WP_111739382.1">
    <property type="nucleotide sequence ID" value="NZ_LR698987.1"/>
</dbReference>
<dbReference type="GO" id="GO:0003700">
    <property type="term" value="F:DNA-binding transcription factor activity"/>
    <property type="evidence" value="ECO:0007669"/>
    <property type="project" value="InterPro"/>
</dbReference>
<dbReference type="InterPro" id="IPR020449">
    <property type="entry name" value="Tscrpt_reg_AraC-type_HTH"/>
</dbReference>